<dbReference type="PANTHER" id="PTHR11102">
    <property type="entry name" value="SEL-1-LIKE PROTEIN"/>
    <property type="match status" value="1"/>
</dbReference>
<keyword evidence="2" id="KW-1185">Reference proteome</keyword>
<dbReference type="InterPro" id="IPR050767">
    <property type="entry name" value="Sel1_AlgK"/>
</dbReference>
<dbReference type="Gene3D" id="1.25.40.10">
    <property type="entry name" value="Tetratricopeptide repeat domain"/>
    <property type="match status" value="1"/>
</dbReference>
<proteinExistence type="predicted"/>
<evidence type="ECO:0000313" key="2">
    <source>
        <dbReference type="Proteomes" id="UP000618460"/>
    </source>
</evidence>
<reference evidence="1" key="1">
    <citation type="journal article" date="2014" name="Int. J. Syst. Evol. Microbiol.">
        <title>Complete genome sequence of Corynebacterium casei LMG S-19264T (=DSM 44701T), isolated from a smear-ripened cheese.</title>
        <authorList>
            <consortium name="US DOE Joint Genome Institute (JGI-PGF)"/>
            <person name="Walter F."/>
            <person name="Albersmeier A."/>
            <person name="Kalinowski J."/>
            <person name="Ruckert C."/>
        </authorList>
    </citation>
    <scope>NUCLEOTIDE SEQUENCE</scope>
    <source>
        <strain evidence="1">CGMCC 1.6333</strain>
    </source>
</reference>
<dbReference type="SUPFAM" id="SSF81901">
    <property type="entry name" value="HCP-like"/>
    <property type="match status" value="1"/>
</dbReference>
<evidence type="ECO:0008006" key="3">
    <source>
        <dbReference type="Google" id="ProtNLM"/>
    </source>
</evidence>
<comment type="caution">
    <text evidence="1">The sequence shown here is derived from an EMBL/GenBank/DDBJ whole genome shotgun (WGS) entry which is preliminary data.</text>
</comment>
<dbReference type="EMBL" id="BMLG01000025">
    <property type="protein sequence ID" value="GGM41165.1"/>
    <property type="molecule type" value="Genomic_DNA"/>
</dbReference>
<dbReference type="PANTHER" id="PTHR11102:SF160">
    <property type="entry name" value="ERAD-ASSOCIATED E3 UBIQUITIN-PROTEIN LIGASE COMPONENT HRD3"/>
    <property type="match status" value="1"/>
</dbReference>
<dbReference type="InterPro" id="IPR006597">
    <property type="entry name" value="Sel1-like"/>
</dbReference>
<protein>
    <recommendedName>
        <fullName evidence="3">Sel1 repeat family protein</fullName>
    </recommendedName>
</protein>
<sequence length="333" mass="38010">MELELQQELPKKGYTVAAELLVSLPSSDRFLEDLSLILKECVSSESNLPDDIHILYTQLVRVTTSQEEYKSILIRDLEIILFEIMEPTNDPAVIYIDEQEEEEVCSLYQKALVDNADAQLELAHFYRSIERDEWAFDWFKVAADTGSADALYWLGNAYFVGKVVEHDLERAYFYYKEAAEKGHGDALNNYADMYLRGEYVEKDEKIALELFKAGADKGVPEAMYTLGYMYENGVGTEVDMGESKRWFTESALFGDVFAANRLGHEAVEEGLGDEAISWYQMAADRGDSYGEFNLGLCYENGIGTQVNMKKAKYWYQKAALKGDDHAKQRLKEF</sequence>
<dbReference type="OrthoDB" id="7056571at2"/>
<gene>
    <name evidence="1" type="ORF">GCM10011351_29200</name>
</gene>
<dbReference type="Pfam" id="PF08238">
    <property type="entry name" value="Sel1"/>
    <property type="match status" value="6"/>
</dbReference>
<name>A0A917WY86_9BACI</name>
<dbReference type="RefSeq" id="WP_117157103.1">
    <property type="nucleotide sequence ID" value="NZ_BMLG01000025.1"/>
</dbReference>
<dbReference type="InterPro" id="IPR011990">
    <property type="entry name" value="TPR-like_helical_dom_sf"/>
</dbReference>
<evidence type="ECO:0000313" key="1">
    <source>
        <dbReference type="EMBL" id="GGM41165.1"/>
    </source>
</evidence>
<dbReference type="Proteomes" id="UP000618460">
    <property type="component" value="Unassembled WGS sequence"/>
</dbReference>
<accession>A0A917WY86</accession>
<organism evidence="1 2">
    <name type="scientific">Paraliobacillus quinghaiensis</name>
    <dbReference type="NCBI Taxonomy" id="470815"/>
    <lineage>
        <taxon>Bacteria</taxon>
        <taxon>Bacillati</taxon>
        <taxon>Bacillota</taxon>
        <taxon>Bacilli</taxon>
        <taxon>Bacillales</taxon>
        <taxon>Bacillaceae</taxon>
        <taxon>Paraliobacillus</taxon>
    </lineage>
</organism>
<dbReference type="SMART" id="SM00671">
    <property type="entry name" value="SEL1"/>
    <property type="match status" value="6"/>
</dbReference>
<dbReference type="AlphaFoldDB" id="A0A917WY86"/>
<reference evidence="1" key="2">
    <citation type="submission" date="2020-09" db="EMBL/GenBank/DDBJ databases">
        <authorList>
            <person name="Sun Q."/>
            <person name="Zhou Y."/>
        </authorList>
    </citation>
    <scope>NUCLEOTIDE SEQUENCE</scope>
    <source>
        <strain evidence="1">CGMCC 1.6333</strain>
    </source>
</reference>